<sequence length="191" mass="21430">MIDDLDLTLEELLKRSLPPDLVRQVSISFATPDPQFPPSSVTLPAINLFLYDVRENRELRNNEWLVERQSNGNAIKKPPLVRVDCSYLITAWTSQTSPTPIRDEHRLLGEVIKVLLRYPTLPSEVLQGNLVEQELPLPTMSLQATQLQSIGEFWQALGGKPKAVLNYTVTMSVVAQEPLTTPLATESQINT</sequence>
<dbReference type="Proteomes" id="UP000813215">
    <property type="component" value="Unassembled WGS sequence"/>
</dbReference>
<reference evidence="2" key="2">
    <citation type="journal article" date="2022" name="Microbiol. Resour. Announc.">
        <title>Metagenome Sequencing to Explore Phylogenomics of Terrestrial Cyanobacteria.</title>
        <authorList>
            <person name="Ward R.D."/>
            <person name="Stajich J.E."/>
            <person name="Johansen J.R."/>
            <person name="Huntemann M."/>
            <person name="Clum A."/>
            <person name="Foster B."/>
            <person name="Foster B."/>
            <person name="Roux S."/>
            <person name="Palaniappan K."/>
            <person name="Varghese N."/>
            <person name="Mukherjee S."/>
            <person name="Reddy T.B.K."/>
            <person name="Daum C."/>
            <person name="Copeland A."/>
            <person name="Chen I.A."/>
            <person name="Ivanova N.N."/>
            <person name="Kyrpides N.C."/>
            <person name="Shapiro N."/>
            <person name="Eloe-Fadrosh E.A."/>
            <person name="Pietrasiak N."/>
        </authorList>
    </citation>
    <scope>NUCLEOTIDE SEQUENCE</scope>
    <source>
        <strain evidence="2">HA4357-MV3</strain>
    </source>
</reference>
<name>A0A9E3HCT9_9NOST</name>
<accession>A0A9E3HCT9</accession>
<dbReference type="EMBL" id="JAHHHW010000131">
    <property type="protein sequence ID" value="MBW4434450.1"/>
    <property type="molecule type" value="Genomic_DNA"/>
</dbReference>
<organism evidence="2 3">
    <name type="scientific">Pelatocladus maniniholoensis HA4357-MV3</name>
    <dbReference type="NCBI Taxonomy" id="1117104"/>
    <lineage>
        <taxon>Bacteria</taxon>
        <taxon>Bacillati</taxon>
        <taxon>Cyanobacteriota</taxon>
        <taxon>Cyanophyceae</taxon>
        <taxon>Nostocales</taxon>
        <taxon>Nostocaceae</taxon>
        <taxon>Pelatocladus</taxon>
    </lineage>
</organism>
<gene>
    <name evidence="2" type="ORF">KME28_22725</name>
</gene>
<dbReference type="Pfam" id="PF14065">
    <property type="entry name" value="Pvc16_N"/>
    <property type="match status" value="1"/>
</dbReference>
<proteinExistence type="predicted"/>
<feature type="domain" description="Pvc16 N-terminal" evidence="1">
    <location>
        <begin position="6"/>
        <end position="177"/>
    </location>
</feature>
<comment type="caution">
    <text evidence="2">The sequence shown here is derived from an EMBL/GenBank/DDBJ whole genome shotgun (WGS) entry which is preliminary data.</text>
</comment>
<evidence type="ECO:0000313" key="3">
    <source>
        <dbReference type="Proteomes" id="UP000813215"/>
    </source>
</evidence>
<evidence type="ECO:0000313" key="2">
    <source>
        <dbReference type="EMBL" id="MBW4434450.1"/>
    </source>
</evidence>
<dbReference type="InterPro" id="IPR025351">
    <property type="entry name" value="Pvc16_N"/>
</dbReference>
<evidence type="ECO:0000259" key="1">
    <source>
        <dbReference type="Pfam" id="PF14065"/>
    </source>
</evidence>
<reference evidence="2" key="1">
    <citation type="submission" date="2021-05" db="EMBL/GenBank/DDBJ databases">
        <authorList>
            <person name="Pietrasiak N."/>
            <person name="Ward R."/>
            <person name="Stajich J.E."/>
            <person name="Kurbessoian T."/>
        </authorList>
    </citation>
    <scope>NUCLEOTIDE SEQUENCE</scope>
    <source>
        <strain evidence="2">HA4357-MV3</strain>
    </source>
</reference>
<protein>
    <submittedName>
        <fullName evidence="2">DUF4255 domain-containing protein</fullName>
    </submittedName>
</protein>
<dbReference type="AlphaFoldDB" id="A0A9E3HCT9"/>